<dbReference type="EMBL" id="BLXT01003751">
    <property type="protein sequence ID" value="GFO05711.1"/>
    <property type="molecule type" value="Genomic_DNA"/>
</dbReference>
<feature type="region of interest" description="Disordered" evidence="1">
    <location>
        <begin position="63"/>
        <end position="115"/>
    </location>
</feature>
<proteinExistence type="predicted"/>
<evidence type="ECO:0000256" key="1">
    <source>
        <dbReference type="SAM" id="MobiDB-lite"/>
    </source>
</evidence>
<evidence type="ECO:0000313" key="3">
    <source>
        <dbReference type="Proteomes" id="UP000735302"/>
    </source>
</evidence>
<comment type="caution">
    <text evidence="2">The sequence shown here is derived from an EMBL/GenBank/DDBJ whole genome shotgun (WGS) entry which is preliminary data.</text>
</comment>
<organism evidence="2 3">
    <name type="scientific">Plakobranchus ocellatus</name>
    <dbReference type="NCBI Taxonomy" id="259542"/>
    <lineage>
        <taxon>Eukaryota</taxon>
        <taxon>Metazoa</taxon>
        <taxon>Spiralia</taxon>
        <taxon>Lophotrochozoa</taxon>
        <taxon>Mollusca</taxon>
        <taxon>Gastropoda</taxon>
        <taxon>Heterobranchia</taxon>
        <taxon>Euthyneura</taxon>
        <taxon>Panpulmonata</taxon>
        <taxon>Sacoglossa</taxon>
        <taxon>Placobranchoidea</taxon>
        <taxon>Plakobranchidae</taxon>
        <taxon>Plakobranchus</taxon>
    </lineage>
</organism>
<accession>A0AAV4A353</accession>
<evidence type="ECO:0000313" key="2">
    <source>
        <dbReference type="EMBL" id="GFO05711.1"/>
    </source>
</evidence>
<gene>
    <name evidence="2" type="ORF">PoB_003221600</name>
</gene>
<reference evidence="2 3" key="1">
    <citation type="journal article" date="2021" name="Elife">
        <title>Chloroplast acquisition without the gene transfer in kleptoplastic sea slugs, Plakobranchus ocellatus.</title>
        <authorList>
            <person name="Maeda T."/>
            <person name="Takahashi S."/>
            <person name="Yoshida T."/>
            <person name="Shimamura S."/>
            <person name="Takaki Y."/>
            <person name="Nagai Y."/>
            <person name="Toyoda A."/>
            <person name="Suzuki Y."/>
            <person name="Arimoto A."/>
            <person name="Ishii H."/>
            <person name="Satoh N."/>
            <person name="Nishiyama T."/>
            <person name="Hasebe M."/>
            <person name="Maruyama T."/>
            <person name="Minagawa J."/>
            <person name="Obokata J."/>
            <person name="Shigenobu S."/>
        </authorList>
    </citation>
    <scope>NUCLEOTIDE SEQUENCE [LARGE SCALE GENOMIC DNA]</scope>
</reference>
<name>A0AAV4A353_9GAST</name>
<dbReference type="AlphaFoldDB" id="A0AAV4A353"/>
<feature type="compositionally biased region" description="Polar residues" evidence="1">
    <location>
        <begin position="99"/>
        <end position="113"/>
    </location>
</feature>
<feature type="compositionally biased region" description="Polar residues" evidence="1">
    <location>
        <begin position="63"/>
        <end position="80"/>
    </location>
</feature>
<dbReference type="Proteomes" id="UP000735302">
    <property type="component" value="Unassembled WGS sequence"/>
</dbReference>
<keyword evidence="3" id="KW-1185">Reference proteome</keyword>
<protein>
    <submittedName>
        <fullName evidence="2">Uncharacterized protein</fullName>
    </submittedName>
</protein>
<sequence>MLKGRATFTRKEEILALLKEDFFKKVDEYVSAVTAAIRDEPPTQAEKIFQSAVAFLSQEMPNPTSRAITPLQSTPTASKTTPEKSPPTNLPIRPVVSIANPSPISSAESSPTASPIPKLLDEVRQTTTFVPTLTAVAESANLTTQKCSVMVVFVFPAHSVSPSLASATQFIP</sequence>